<comment type="caution">
    <text evidence="1">The sequence shown here is derived from an EMBL/GenBank/DDBJ whole genome shotgun (WGS) entry which is preliminary data.</text>
</comment>
<accession>A0A659S588</accession>
<name>A0A659S588_SALET</name>
<feature type="non-terminal residue" evidence="1">
    <location>
        <position position="33"/>
    </location>
</feature>
<proteinExistence type="predicted"/>
<evidence type="ECO:0000313" key="2">
    <source>
        <dbReference type="Proteomes" id="UP000297989"/>
    </source>
</evidence>
<gene>
    <name evidence="1" type="primary">srlA</name>
    <name evidence="1" type="ORF">C9F10_17120</name>
</gene>
<reference evidence="1 2" key="1">
    <citation type="submission" date="2018-03" db="EMBL/GenBank/DDBJ databases">
        <title>Non-Typhoidal Salmonella genome sequencing and assembly.</title>
        <authorList>
            <person name="Matchawe C."/>
        </authorList>
    </citation>
    <scope>NUCLEOTIDE SEQUENCE [LARGE SCALE GENOMIC DNA]</scope>
    <source>
        <strain evidence="1 2">8EV</strain>
    </source>
</reference>
<dbReference type="Proteomes" id="UP000297989">
    <property type="component" value="Unassembled WGS sequence"/>
</dbReference>
<organism evidence="1 2">
    <name type="scientific">Salmonella enterica subsp. enterica serovar Poona</name>
    <dbReference type="NCBI Taxonomy" id="436295"/>
    <lineage>
        <taxon>Bacteria</taxon>
        <taxon>Pseudomonadati</taxon>
        <taxon>Pseudomonadota</taxon>
        <taxon>Gammaproteobacteria</taxon>
        <taxon>Enterobacterales</taxon>
        <taxon>Enterobacteriaceae</taxon>
        <taxon>Salmonella</taxon>
    </lineage>
</organism>
<protein>
    <submittedName>
        <fullName evidence="1">PTS glucitol/sorbitol transporter subunit IIC</fullName>
    </submittedName>
</protein>
<dbReference type="EMBL" id="PYKK01001191">
    <property type="protein sequence ID" value="TGD33401.1"/>
    <property type="molecule type" value="Genomic_DNA"/>
</dbReference>
<dbReference type="AlphaFoldDB" id="A0A659S588"/>
<sequence length="33" mass="3643">MIETIRHGAEWYIGLFQQAGEGYTGMVTGCLPI</sequence>
<evidence type="ECO:0000313" key="1">
    <source>
        <dbReference type="EMBL" id="TGD33401.1"/>
    </source>
</evidence>